<feature type="compositionally biased region" description="Basic and acidic residues" evidence="1">
    <location>
        <begin position="207"/>
        <end position="222"/>
    </location>
</feature>
<evidence type="ECO:0000313" key="3">
    <source>
        <dbReference type="Proteomes" id="UP000562682"/>
    </source>
</evidence>
<dbReference type="AlphaFoldDB" id="A0A8H6CSW7"/>
<sequence>MVNAEAPAGLVFENKAASYALAFSINNFLTAIEAMASLDFMVGLSGMLLHEIMCDDLDAGAQVHEAMETCPMAIYIAGQKRRRIKTNVAGPAGCVALYSHLFATHYYEEISEKPGFVDSLRGRRLCDELIQLQDSARSTKELTFITIRGPNDTRYNPAGSFAVSPNPLLYRDNIAVKGDILLNCIKALAVLQREDVPLQIMMEGQRPERGRVATERTQDRCHTSALKSTRPSTKTTLTLYLYYKLLEIVFHIYSKTPSNFSGSAEENEGQISSKMAHMTNLAARGENLMRCHGSWQHGLYQHRSYRFKPSRHNERNSPGADIFEAAEGLGKLIHRGNRDALEEYKAMVASAHVLGEVYVAWCQGADKLHWAEAVEAAMGFAMFAKGSWADDNIDALHHKGKQWWILTETLGEGILAFVPYKRRKGVS</sequence>
<comment type="caution">
    <text evidence="2">The sequence shown here is derived from an EMBL/GenBank/DDBJ whole genome shotgun (WGS) entry which is preliminary data.</text>
</comment>
<organism evidence="2 3">
    <name type="scientific">Fusarium denticulatum</name>
    <dbReference type="NCBI Taxonomy" id="48507"/>
    <lineage>
        <taxon>Eukaryota</taxon>
        <taxon>Fungi</taxon>
        <taxon>Dikarya</taxon>
        <taxon>Ascomycota</taxon>
        <taxon>Pezizomycotina</taxon>
        <taxon>Sordariomycetes</taxon>
        <taxon>Hypocreomycetidae</taxon>
        <taxon>Hypocreales</taxon>
        <taxon>Nectriaceae</taxon>
        <taxon>Fusarium</taxon>
        <taxon>Fusarium fujikuroi species complex</taxon>
    </lineage>
</organism>
<feature type="region of interest" description="Disordered" evidence="1">
    <location>
        <begin position="207"/>
        <end position="228"/>
    </location>
</feature>
<dbReference type="EMBL" id="JAAOAK010000082">
    <property type="protein sequence ID" value="KAF5691093.1"/>
    <property type="molecule type" value="Genomic_DNA"/>
</dbReference>
<proteinExistence type="predicted"/>
<name>A0A8H6CSW7_9HYPO</name>
<reference evidence="2 3" key="1">
    <citation type="submission" date="2020-05" db="EMBL/GenBank/DDBJ databases">
        <title>Identification and distribution of gene clusters putatively required for synthesis of sphingolipid metabolism inhibitors in phylogenetically diverse species of the filamentous fungus Fusarium.</title>
        <authorList>
            <person name="Kim H.-S."/>
            <person name="Busman M."/>
            <person name="Brown D.W."/>
            <person name="Divon H."/>
            <person name="Uhlig S."/>
            <person name="Proctor R.H."/>
        </authorList>
    </citation>
    <scope>NUCLEOTIDE SEQUENCE [LARGE SCALE GENOMIC DNA]</scope>
    <source>
        <strain evidence="2 3">NRRL 25311</strain>
    </source>
</reference>
<evidence type="ECO:0000256" key="1">
    <source>
        <dbReference type="SAM" id="MobiDB-lite"/>
    </source>
</evidence>
<keyword evidence="3" id="KW-1185">Reference proteome</keyword>
<gene>
    <name evidence="2" type="ORF">FDENT_3605</name>
</gene>
<dbReference type="Proteomes" id="UP000562682">
    <property type="component" value="Unassembled WGS sequence"/>
</dbReference>
<accession>A0A8H6CSW7</accession>
<evidence type="ECO:0000313" key="2">
    <source>
        <dbReference type="EMBL" id="KAF5691093.1"/>
    </source>
</evidence>
<protein>
    <submittedName>
        <fullName evidence="2">Uncharacterized protein</fullName>
    </submittedName>
</protein>